<accession>A0A1M6UTF9</accession>
<evidence type="ECO:0000313" key="2">
    <source>
        <dbReference type="EMBL" id="SHK72499.1"/>
    </source>
</evidence>
<dbReference type="AlphaFoldDB" id="A0A1M6UTF9"/>
<organism evidence="2 3">
    <name type="scientific">Xylanibacter ruminicola</name>
    <name type="common">Prevotella ruminicola</name>
    <dbReference type="NCBI Taxonomy" id="839"/>
    <lineage>
        <taxon>Bacteria</taxon>
        <taxon>Pseudomonadati</taxon>
        <taxon>Bacteroidota</taxon>
        <taxon>Bacteroidia</taxon>
        <taxon>Bacteroidales</taxon>
        <taxon>Prevotellaceae</taxon>
        <taxon>Xylanibacter</taxon>
    </lineage>
</organism>
<dbReference type="RefSeq" id="WP_139261519.1">
    <property type="nucleotide sequence ID" value="NZ_FRBD01000010.1"/>
</dbReference>
<reference evidence="2 3" key="1">
    <citation type="submission" date="2016-11" db="EMBL/GenBank/DDBJ databases">
        <authorList>
            <person name="Jaros S."/>
            <person name="Januszkiewicz K."/>
            <person name="Wedrychowicz H."/>
        </authorList>
    </citation>
    <scope>NUCLEOTIDE SEQUENCE [LARGE SCALE GENOMIC DNA]</scope>
    <source>
        <strain evidence="2 3">KHT3</strain>
    </source>
</reference>
<name>A0A1M6UTF9_XYLRU</name>
<sequence>MYRFLFIIIFALAFSATAEAQAVSAEQVSQDSTINIIAYFCKNDTLEYVYHDYKAKVENNDTTVKHHIVDQFQLIVRDSTANGYEIEVKPLKTEVVFFNDSLMTGIFQALQNKMGDMSTILTTDELGQIQHIKNWKEIKDFTRRVIKAFCDSLYANQPQLNEIIPRTRFESQINMQLANEKAYLENSDDLQLLFLMHGKCVNIGKTDSDDTDENGYQQHTTIVAGYEKTDEETGFEDDFFMEAIVKKTIPKDDVKQYAINAINMTVADTYAGKVNEEMDKIEYQDATVTSYENYEYFYNGWPCDMEHSTVVDIMGIKNIETHRAVWTSRTWGNYTNPSDNESPNI</sequence>
<keyword evidence="1" id="KW-0732">Signal</keyword>
<dbReference type="EMBL" id="FRBD01000010">
    <property type="protein sequence ID" value="SHK72499.1"/>
    <property type="molecule type" value="Genomic_DNA"/>
</dbReference>
<dbReference type="Proteomes" id="UP000184130">
    <property type="component" value="Unassembled WGS sequence"/>
</dbReference>
<protein>
    <submittedName>
        <fullName evidence="2">Uncharacterized protein</fullName>
    </submittedName>
</protein>
<proteinExistence type="predicted"/>
<evidence type="ECO:0000313" key="3">
    <source>
        <dbReference type="Proteomes" id="UP000184130"/>
    </source>
</evidence>
<dbReference type="OrthoDB" id="796401at2"/>
<gene>
    <name evidence="2" type="ORF">SAMN05216463_110119</name>
</gene>
<feature type="signal peptide" evidence="1">
    <location>
        <begin position="1"/>
        <end position="20"/>
    </location>
</feature>
<evidence type="ECO:0000256" key="1">
    <source>
        <dbReference type="SAM" id="SignalP"/>
    </source>
</evidence>
<feature type="chain" id="PRO_5012093465" evidence="1">
    <location>
        <begin position="21"/>
        <end position="345"/>
    </location>
</feature>